<evidence type="ECO:0008006" key="10">
    <source>
        <dbReference type="Google" id="ProtNLM"/>
    </source>
</evidence>
<dbReference type="InterPro" id="IPR036514">
    <property type="entry name" value="SGNH_hydro_sf"/>
</dbReference>
<evidence type="ECO:0000313" key="8">
    <source>
        <dbReference type="EMBL" id="KAK6114762.1"/>
    </source>
</evidence>
<comment type="similarity">
    <text evidence="2">Belongs to the 'GDSL' lipolytic enzyme family.</text>
</comment>
<gene>
    <name evidence="8" type="ORF">DH2020_007031</name>
</gene>
<dbReference type="EMBL" id="JABTTQ020003506">
    <property type="protein sequence ID" value="KAK6114762.1"/>
    <property type="molecule type" value="Genomic_DNA"/>
</dbReference>
<evidence type="ECO:0000256" key="4">
    <source>
        <dbReference type="ARBA" id="ARBA00022729"/>
    </source>
</evidence>
<accession>A0ABR0TXL1</accession>
<evidence type="ECO:0000256" key="7">
    <source>
        <dbReference type="ARBA" id="ARBA00023098"/>
    </source>
</evidence>
<dbReference type="PANTHER" id="PTHR45650">
    <property type="entry name" value="GDSL-LIKE LIPASE/ACYLHYDROLASE-RELATED"/>
    <property type="match status" value="1"/>
</dbReference>
<dbReference type="Proteomes" id="UP001318860">
    <property type="component" value="Unassembled WGS sequence"/>
</dbReference>
<sequence>MKLRLLDRGVILTMNWLTSYVMQRLYNLGARKFVLMAINPNGCSPMATTRFPTTNGCVESLNRAAQMFNVQLKNLVDDIRPQIPGSNLISEGGTGVLCKRGGQICPNRNEYVYFDGLHPTQAVNVVIATKAFISILKDEVYPFNVKKLSQI</sequence>
<keyword evidence="9" id="KW-1185">Reference proteome</keyword>
<comment type="subcellular location">
    <subcellularLocation>
        <location evidence="1">Secreted</location>
    </subcellularLocation>
</comment>
<organism evidence="8 9">
    <name type="scientific">Rehmannia glutinosa</name>
    <name type="common">Chinese foxglove</name>
    <dbReference type="NCBI Taxonomy" id="99300"/>
    <lineage>
        <taxon>Eukaryota</taxon>
        <taxon>Viridiplantae</taxon>
        <taxon>Streptophyta</taxon>
        <taxon>Embryophyta</taxon>
        <taxon>Tracheophyta</taxon>
        <taxon>Spermatophyta</taxon>
        <taxon>Magnoliopsida</taxon>
        <taxon>eudicotyledons</taxon>
        <taxon>Gunneridae</taxon>
        <taxon>Pentapetalae</taxon>
        <taxon>asterids</taxon>
        <taxon>lamiids</taxon>
        <taxon>Lamiales</taxon>
        <taxon>Orobanchaceae</taxon>
        <taxon>Rehmannieae</taxon>
        <taxon>Rehmannia</taxon>
    </lineage>
</organism>
<dbReference type="Pfam" id="PF00657">
    <property type="entry name" value="Lipase_GDSL"/>
    <property type="match status" value="1"/>
</dbReference>
<keyword evidence="4" id="KW-0732">Signal</keyword>
<evidence type="ECO:0000256" key="6">
    <source>
        <dbReference type="ARBA" id="ARBA00022963"/>
    </source>
</evidence>
<evidence type="ECO:0000256" key="1">
    <source>
        <dbReference type="ARBA" id="ARBA00004613"/>
    </source>
</evidence>
<evidence type="ECO:0000256" key="5">
    <source>
        <dbReference type="ARBA" id="ARBA00022801"/>
    </source>
</evidence>
<name>A0ABR0TXL1_REHGL</name>
<dbReference type="InterPro" id="IPR051238">
    <property type="entry name" value="GDSL_esterase/lipase"/>
</dbReference>
<reference evidence="8 9" key="1">
    <citation type="journal article" date="2021" name="Comput. Struct. Biotechnol. J.">
        <title>De novo genome assembly of the potent medicinal plant Rehmannia glutinosa using nanopore technology.</title>
        <authorList>
            <person name="Ma L."/>
            <person name="Dong C."/>
            <person name="Song C."/>
            <person name="Wang X."/>
            <person name="Zheng X."/>
            <person name="Niu Y."/>
            <person name="Chen S."/>
            <person name="Feng W."/>
        </authorList>
    </citation>
    <scope>NUCLEOTIDE SEQUENCE [LARGE SCALE GENOMIC DNA]</scope>
    <source>
        <strain evidence="8">DH-2019</strain>
    </source>
</reference>
<evidence type="ECO:0000313" key="9">
    <source>
        <dbReference type="Proteomes" id="UP001318860"/>
    </source>
</evidence>
<comment type="caution">
    <text evidence="8">The sequence shown here is derived from an EMBL/GenBank/DDBJ whole genome shotgun (WGS) entry which is preliminary data.</text>
</comment>
<dbReference type="InterPro" id="IPR001087">
    <property type="entry name" value="GDSL"/>
</dbReference>
<dbReference type="PANTHER" id="PTHR45650:SF2">
    <property type="entry name" value="OS06G0560700 PROTEIN"/>
    <property type="match status" value="1"/>
</dbReference>
<keyword evidence="6" id="KW-0442">Lipid degradation</keyword>
<evidence type="ECO:0000256" key="2">
    <source>
        <dbReference type="ARBA" id="ARBA00008668"/>
    </source>
</evidence>
<evidence type="ECO:0000256" key="3">
    <source>
        <dbReference type="ARBA" id="ARBA00022525"/>
    </source>
</evidence>
<protein>
    <recommendedName>
        <fullName evidence="10">GDSL esterase/lipase</fullName>
    </recommendedName>
</protein>
<dbReference type="Gene3D" id="3.40.50.1110">
    <property type="entry name" value="SGNH hydrolase"/>
    <property type="match status" value="1"/>
</dbReference>
<proteinExistence type="inferred from homology"/>
<keyword evidence="3" id="KW-0964">Secreted</keyword>
<keyword evidence="5" id="KW-0378">Hydrolase</keyword>
<keyword evidence="7" id="KW-0443">Lipid metabolism</keyword>